<evidence type="ECO:0000256" key="5">
    <source>
        <dbReference type="ARBA" id="ARBA00022776"/>
    </source>
</evidence>
<dbReference type="Proteomes" id="UP001583172">
    <property type="component" value="Unassembled WGS sequence"/>
</dbReference>
<dbReference type="PANTHER" id="PTHR15459">
    <property type="entry name" value="POLYAMINE-MODULATED FACTOR 1"/>
    <property type="match status" value="1"/>
</dbReference>
<accession>A0ABR3VPG1</accession>
<organism evidence="12 13">
    <name type="scientific">Humicola insolens</name>
    <name type="common">Soft-rot fungus</name>
    <dbReference type="NCBI Taxonomy" id="85995"/>
    <lineage>
        <taxon>Eukaryota</taxon>
        <taxon>Fungi</taxon>
        <taxon>Dikarya</taxon>
        <taxon>Ascomycota</taxon>
        <taxon>Pezizomycotina</taxon>
        <taxon>Sordariomycetes</taxon>
        <taxon>Sordariomycetidae</taxon>
        <taxon>Sordariales</taxon>
        <taxon>Chaetomiaceae</taxon>
        <taxon>Mycothermus</taxon>
    </lineage>
</organism>
<evidence type="ECO:0000256" key="6">
    <source>
        <dbReference type="ARBA" id="ARBA00022838"/>
    </source>
</evidence>
<gene>
    <name evidence="12" type="ORF">VTJ49DRAFT_395</name>
</gene>
<dbReference type="EMBL" id="JAZGSY010000011">
    <property type="protein sequence ID" value="KAL1843695.1"/>
    <property type="molecule type" value="Genomic_DNA"/>
</dbReference>
<keyword evidence="9" id="KW-0137">Centromere</keyword>
<dbReference type="PANTHER" id="PTHR15459:SF3">
    <property type="entry name" value="POLYAMINE-MODULATED FACTOR 1"/>
    <property type="match status" value="1"/>
</dbReference>
<evidence type="ECO:0000256" key="7">
    <source>
        <dbReference type="ARBA" id="ARBA00023242"/>
    </source>
</evidence>
<dbReference type="InterPro" id="IPR007128">
    <property type="entry name" value="PMF1/Nnf1"/>
</dbReference>
<evidence type="ECO:0000256" key="1">
    <source>
        <dbReference type="ARBA" id="ARBA00004123"/>
    </source>
</evidence>
<dbReference type="Pfam" id="PF03980">
    <property type="entry name" value="Nnf1"/>
    <property type="match status" value="1"/>
</dbReference>
<evidence type="ECO:0000256" key="10">
    <source>
        <dbReference type="SAM" id="Coils"/>
    </source>
</evidence>
<feature type="region of interest" description="Disordered" evidence="11">
    <location>
        <begin position="1"/>
        <end position="98"/>
    </location>
</feature>
<name>A0ABR3VPG1_HUMIN</name>
<evidence type="ECO:0000256" key="3">
    <source>
        <dbReference type="ARBA" id="ARBA00022454"/>
    </source>
</evidence>
<feature type="compositionally biased region" description="Polar residues" evidence="11">
    <location>
        <begin position="67"/>
        <end position="79"/>
    </location>
</feature>
<reference evidence="12 13" key="1">
    <citation type="journal article" date="2024" name="Commun. Biol.">
        <title>Comparative genomic analysis of thermophilic fungi reveals convergent evolutionary adaptations and gene losses.</title>
        <authorList>
            <person name="Steindorff A.S."/>
            <person name="Aguilar-Pontes M.V."/>
            <person name="Robinson A.J."/>
            <person name="Andreopoulos B."/>
            <person name="LaButti K."/>
            <person name="Kuo A."/>
            <person name="Mondo S."/>
            <person name="Riley R."/>
            <person name="Otillar R."/>
            <person name="Haridas S."/>
            <person name="Lipzen A."/>
            <person name="Grimwood J."/>
            <person name="Schmutz J."/>
            <person name="Clum A."/>
            <person name="Reid I.D."/>
            <person name="Moisan M.C."/>
            <person name="Butler G."/>
            <person name="Nguyen T.T.M."/>
            <person name="Dewar K."/>
            <person name="Conant G."/>
            <person name="Drula E."/>
            <person name="Henrissat B."/>
            <person name="Hansel C."/>
            <person name="Singer S."/>
            <person name="Hutchinson M.I."/>
            <person name="de Vries R.P."/>
            <person name="Natvig D.O."/>
            <person name="Powell A.J."/>
            <person name="Tsang A."/>
            <person name="Grigoriev I.V."/>
        </authorList>
    </citation>
    <scope>NUCLEOTIDE SEQUENCE [LARGE SCALE GENOMIC DNA]</scope>
    <source>
        <strain evidence="12 13">CBS 620.91</strain>
    </source>
</reference>
<evidence type="ECO:0000256" key="4">
    <source>
        <dbReference type="ARBA" id="ARBA00022618"/>
    </source>
</evidence>
<evidence type="ECO:0000256" key="2">
    <source>
        <dbReference type="ARBA" id="ARBA00004629"/>
    </source>
</evidence>
<evidence type="ECO:0000256" key="11">
    <source>
        <dbReference type="SAM" id="MobiDB-lite"/>
    </source>
</evidence>
<feature type="coiled-coil region" evidence="10">
    <location>
        <begin position="238"/>
        <end position="279"/>
    </location>
</feature>
<feature type="compositionally biased region" description="Low complexity" evidence="11">
    <location>
        <begin position="36"/>
        <end position="66"/>
    </location>
</feature>
<comment type="caution">
    <text evidence="12">The sequence shown here is derived from an EMBL/GenBank/DDBJ whole genome shotgun (WGS) entry which is preliminary data.</text>
</comment>
<keyword evidence="10" id="KW-0175">Coiled coil</keyword>
<protein>
    <recommendedName>
        <fullName evidence="14">Nnf1-domain-containing protein</fullName>
    </recommendedName>
</protein>
<evidence type="ECO:0008006" key="14">
    <source>
        <dbReference type="Google" id="ProtNLM"/>
    </source>
</evidence>
<keyword evidence="6" id="KW-0995">Kinetochore</keyword>
<evidence type="ECO:0000313" key="12">
    <source>
        <dbReference type="EMBL" id="KAL1843695.1"/>
    </source>
</evidence>
<keyword evidence="4" id="KW-0132">Cell division</keyword>
<keyword evidence="5" id="KW-0498">Mitosis</keyword>
<keyword evidence="3" id="KW-0158">Chromosome</keyword>
<evidence type="ECO:0000313" key="13">
    <source>
        <dbReference type="Proteomes" id="UP001583172"/>
    </source>
</evidence>
<keyword evidence="7" id="KW-0539">Nucleus</keyword>
<comment type="subcellular location">
    <subcellularLocation>
        <location evidence="2">Chromosome</location>
        <location evidence="2">Centromere</location>
        <location evidence="2">Kinetochore</location>
    </subcellularLocation>
    <subcellularLocation>
        <location evidence="1">Nucleus</location>
    </subcellularLocation>
</comment>
<keyword evidence="13" id="KW-1185">Reference proteome</keyword>
<evidence type="ECO:0000256" key="9">
    <source>
        <dbReference type="ARBA" id="ARBA00023328"/>
    </source>
</evidence>
<proteinExistence type="predicted"/>
<sequence length="310" mass="33528">MAPGRDPAPAKPPPQQHQPDADVDMVNQPAPPSQPQQPQSVPSQRPSSKPRQQQQQQQPAKQQNQPDQLRQPANTSSDPASAPEQQQQQPPEPIIPGPRASRLQKLFATTAKHTLDKISRDNFAACFPTVAHRAPGTLEFVQRQMVERLGGLWNREFESILQSRQVVARLNELEALVADATRRRVEARGGEAPVAPHTLPAPTVLHAHLTPHLTAHAGELTARLRQTQAANAALWDEIRAQRAEVEALLSAVEKAVRDLEGANALLAEVADEVAAESREADAEVERVRAAMAMAAATAAVGESESRSSGS</sequence>
<evidence type="ECO:0000256" key="8">
    <source>
        <dbReference type="ARBA" id="ARBA00023306"/>
    </source>
</evidence>
<keyword evidence="8" id="KW-0131">Cell cycle</keyword>